<protein>
    <submittedName>
        <fullName evidence="1">Uncharacterized protein</fullName>
    </submittedName>
</protein>
<sequence>MDYKFVSDCGYECQLVKNVYGIYCGYVQLPKHHPYYNKNYDDILDLDLNFNLTYGKNGKFGFDCWSNLKSSELIELFKTKNYNGKWNFKKVKRETENMARQFKLLEN</sequence>
<proteinExistence type="predicted"/>
<name>A0A1V0SB85_9VIRU</name>
<accession>A0A1V0SB85</accession>
<gene>
    <name evidence="1" type="ORF">Catovirus_1_1023</name>
</gene>
<reference evidence="1" key="1">
    <citation type="journal article" date="2017" name="Science">
        <title>Giant viruses with an expanded complement of translation system components.</title>
        <authorList>
            <person name="Schulz F."/>
            <person name="Yutin N."/>
            <person name="Ivanova N.N."/>
            <person name="Ortega D.R."/>
            <person name="Lee T.K."/>
            <person name="Vierheilig J."/>
            <person name="Daims H."/>
            <person name="Horn M."/>
            <person name="Wagner M."/>
            <person name="Jensen G.J."/>
            <person name="Kyrpides N.C."/>
            <person name="Koonin E.V."/>
            <person name="Woyke T."/>
        </authorList>
    </citation>
    <scope>NUCLEOTIDE SEQUENCE</scope>
    <source>
        <strain evidence="1">CTV1</strain>
    </source>
</reference>
<organism evidence="1">
    <name type="scientific">Catovirus CTV1</name>
    <dbReference type="NCBI Taxonomy" id="1977631"/>
    <lineage>
        <taxon>Viruses</taxon>
        <taxon>Varidnaviria</taxon>
        <taxon>Bamfordvirae</taxon>
        <taxon>Nucleocytoviricota</taxon>
        <taxon>Megaviricetes</taxon>
        <taxon>Imitervirales</taxon>
        <taxon>Mimiviridae</taxon>
        <taxon>Klosneuvirinae</taxon>
        <taxon>Catovirus</taxon>
    </lineage>
</organism>
<dbReference type="EMBL" id="KY684083">
    <property type="protein sequence ID" value="ARF08973.1"/>
    <property type="molecule type" value="Genomic_DNA"/>
</dbReference>
<evidence type="ECO:0000313" key="1">
    <source>
        <dbReference type="EMBL" id="ARF08973.1"/>
    </source>
</evidence>